<evidence type="ECO:0000313" key="2">
    <source>
        <dbReference type="EMBL" id="POS74612.1"/>
    </source>
</evidence>
<reference evidence="2" key="1">
    <citation type="submission" date="2017-09" db="EMBL/GenBank/DDBJ databases">
        <title>Polyketide synthases of a Diaporthe helianthi virulent isolate.</title>
        <authorList>
            <person name="Baroncelli R."/>
        </authorList>
    </citation>
    <scope>NUCLEOTIDE SEQUENCE [LARGE SCALE GENOMIC DNA]</scope>
    <source>
        <strain evidence="2">7/96</strain>
    </source>
</reference>
<evidence type="ECO:0000256" key="1">
    <source>
        <dbReference type="SAM" id="MobiDB-lite"/>
    </source>
</evidence>
<comment type="caution">
    <text evidence="2">The sequence shown here is derived from an EMBL/GenBank/DDBJ whole genome shotgun (WGS) entry which is preliminary data.</text>
</comment>
<keyword evidence="3" id="KW-1185">Reference proteome</keyword>
<name>A0A2P5HWI6_DIAHE</name>
<evidence type="ECO:0000313" key="3">
    <source>
        <dbReference type="Proteomes" id="UP000094444"/>
    </source>
</evidence>
<gene>
    <name evidence="2" type="ORF">DHEL01_v207002</name>
</gene>
<organism evidence="2 3">
    <name type="scientific">Diaporthe helianthi</name>
    <dbReference type="NCBI Taxonomy" id="158607"/>
    <lineage>
        <taxon>Eukaryota</taxon>
        <taxon>Fungi</taxon>
        <taxon>Dikarya</taxon>
        <taxon>Ascomycota</taxon>
        <taxon>Pezizomycotina</taxon>
        <taxon>Sordariomycetes</taxon>
        <taxon>Sordariomycetidae</taxon>
        <taxon>Diaporthales</taxon>
        <taxon>Diaporthaceae</taxon>
        <taxon>Diaporthe</taxon>
    </lineage>
</organism>
<dbReference type="OrthoDB" id="10260248at2759"/>
<protein>
    <submittedName>
        <fullName evidence="2">Uncharacterized protein</fullName>
    </submittedName>
</protein>
<dbReference type="PANTHER" id="PTHR37945">
    <property type="entry name" value="EXTRACELLULAR TUNGSTATE BINDING PROTEIN"/>
    <property type="match status" value="1"/>
</dbReference>
<dbReference type="EMBL" id="MAVT02000603">
    <property type="protein sequence ID" value="POS74612.1"/>
    <property type="molecule type" value="Genomic_DNA"/>
</dbReference>
<dbReference type="InParanoid" id="A0A2P5HWI6"/>
<dbReference type="PANTHER" id="PTHR37945:SF1">
    <property type="entry name" value="EXTRACELLULAR TUNGSTATE BINDING PROTEIN"/>
    <property type="match status" value="1"/>
</dbReference>
<proteinExistence type="predicted"/>
<feature type="region of interest" description="Disordered" evidence="1">
    <location>
        <begin position="1"/>
        <end position="24"/>
    </location>
</feature>
<dbReference type="STRING" id="158607.A0A2P5HWI6"/>
<sequence length="265" mass="28535">MAGSKVHGRGSEVGEEALDGNTNSIRPLLTSRQTAIVSHGQLVRDPTEVYGSGPILLRVGNGGAGPLDDPAGVRNTTSLSDGLMKIAKSKARFHSRADMSATMWKERYLWVTCNLSPWDDDSAEAGSGDQWYQTSLLSPSEALRNADASGAYLLTDRSTLLRQISSGTVSKTSVFFEPTSESDVLMNSCYALCSPNPSQEVVRFLEYLIKDRAQSLIKAYGSNECGIPFFTAVEDDFAKTVLQGDLGTGDKPLSLVLFVVAVMQP</sequence>
<dbReference type="Proteomes" id="UP000094444">
    <property type="component" value="Unassembled WGS sequence"/>
</dbReference>
<dbReference type="AlphaFoldDB" id="A0A2P5HWI6"/>
<accession>A0A2P5HWI6</accession>
<dbReference type="InterPro" id="IPR052738">
    <property type="entry name" value="ABC-Tungstate_binding"/>
</dbReference>
<dbReference type="Gene3D" id="3.40.190.10">
    <property type="entry name" value="Periplasmic binding protein-like II"/>
    <property type="match status" value="1"/>
</dbReference>